<sequence>MDDVDMPSAEEGEGGDAKKEELKKKEEEEQARRAQTMPTLPKAPMYHGSTAAEKQKFMKEYEAYCRQLAALETAFFKSFRMPVGACINDESCRLIARFDIRNPVSAITEADWVNYFWEGRINGVLDFDKVKAPLSSRLKMDTMQPDADSRSEAKKVVRYIIDALAPEPFGSVAKKEMERESNKSLLKDVVAFTV</sequence>
<accession>A0A2P4X3R0</accession>
<reference evidence="2 3" key="1">
    <citation type="journal article" date="2017" name="Genome Biol. Evol.">
        <title>Phytophthora megakarya and P. palmivora, closely related causal agents of cacao black pod rot, underwent increases in genome sizes and gene numbers by different mechanisms.</title>
        <authorList>
            <person name="Ali S.S."/>
            <person name="Shao J."/>
            <person name="Lary D.J."/>
            <person name="Kronmiller B."/>
            <person name="Shen D."/>
            <person name="Strem M.D."/>
            <person name="Amoako-Attah I."/>
            <person name="Akrofi A.Y."/>
            <person name="Begoude B.A."/>
            <person name="Ten Hoopen G.M."/>
            <person name="Coulibaly K."/>
            <person name="Kebe B.I."/>
            <person name="Melnick R.L."/>
            <person name="Guiltinan M.J."/>
            <person name="Tyler B.M."/>
            <person name="Meinhardt L.W."/>
            <person name="Bailey B.A."/>
        </authorList>
    </citation>
    <scope>NUCLEOTIDE SEQUENCE [LARGE SCALE GENOMIC DNA]</scope>
    <source>
        <strain evidence="3">sbr112.9</strain>
    </source>
</reference>
<protein>
    <submittedName>
        <fullName evidence="2">Uncharacterized protein</fullName>
    </submittedName>
</protein>
<organism evidence="2 3">
    <name type="scientific">Phytophthora palmivora</name>
    <dbReference type="NCBI Taxonomy" id="4796"/>
    <lineage>
        <taxon>Eukaryota</taxon>
        <taxon>Sar</taxon>
        <taxon>Stramenopiles</taxon>
        <taxon>Oomycota</taxon>
        <taxon>Peronosporomycetes</taxon>
        <taxon>Peronosporales</taxon>
        <taxon>Peronosporaceae</taxon>
        <taxon>Phytophthora</taxon>
    </lineage>
</organism>
<feature type="region of interest" description="Disordered" evidence="1">
    <location>
        <begin position="1"/>
        <end position="48"/>
    </location>
</feature>
<dbReference type="OrthoDB" id="113983at2759"/>
<dbReference type="AlphaFoldDB" id="A0A2P4X3R0"/>
<feature type="compositionally biased region" description="Acidic residues" evidence="1">
    <location>
        <begin position="1"/>
        <end position="14"/>
    </location>
</feature>
<comment type="caution">
    <text evidence="2">The sequence shown here is derived from an EMBL/GenBank/DDBJ whole genome shotgun (WGS) entry which is preliminary data.</text>
</comment>
<gene>
    <name evidence="2" type="ORF">PHPALM_31013</name>
</gene>
<dbReference type="EMBL" id="NCKW01016926">
    <property type="protein sequence ID" value="POM60168.1"/>
    <property type="molecule type" value="Genomic_DNA"/>
</dbReference>
<dbReference type="Proteomes" id="UP000237271">
    <property type="component" value="Unassembled WGS sequence"/>
</dbReference>
<proteinExistence type="predicted"/>
<evidence type="ECO:0000313" key="3">
    <source>
        <dbReference type="Proteomes" id="UP000237271"/>
    </source>
</evidence>
<name>A0A2P4X3R0_9STRA</name>
<evidence type="ECO:0000313" key="2">
    <source>
        <dbReference type="EMBL" id="POM60168.1"/>
    </source>
</evidence>
<keyword evidence="3" id="KW-1185">Reference proteome</keyword>
<evidence type="ECO:0000256" key="1">
    <source>
        <dbReference type="SAM" id="MobiDB-lite"/>
    </source>
</evidence>
<feature type="compositionally biased region" description="Basic and acidic residues" evidence="1">
    <location>
        <begin position="15"/>
        <end position="32"/>
    </location>
</feature>